<sequence length="91" mass="10188">MNMNNVEIVAKAEKTSRKRPAVGSFEDQLMAADRNIVPTKRSRKSKEEKMGKNVQYIKVAALNATTPCVPVQPLEDVADRENSYNPLITIQ</sequence>
<dbReference type="EMBL" id="CAJFDH010000006">
    <property type="protein sequence ID" value="CAD5230275.1"/>
    <property type="molecule type" value="Genomic_DNA"/>
</dbReference>
<organism evidence="1 2">
    <name type="scientific">Bursaphelenchus okinawaensis</name>
    <dbReference type="NCBI Taxonomy" id="465554"/>
    <lineage>
        <taxon>Eukaryota</taxon>
        <taxon>Metazoa</taxon>
        <taxon>Ecdysozoa</taxon>
        <taxon>Nematoda</taxon>
        <taxon>Chromadorea</taxon>
        <taxon>Rhabditida</taxon>
        <taxon>Tylenchina</taxon>
        <taxon>Tylenchomorpha</taxon>
        <taxon>Aphelenchoidea</taxon>
        <taxon>Aphelenchoididae</taxon>
        <taxon>Bursaphelenchus</taxon>
    </lineage>
</organism>
<protein>
    <submittedName>
        <fullName evidence="1">Uncharacterized protein</fullName>
    </submittedName>
</protein>
<proteinExistence type="predicted"/>
<accession>A0A811LKX9</accession>
<dbReference type="Proteomes" id="UP000783686">
    <property type="component" value="Unassembled WGS sequence"/>
</dbReference>
<gene>
    <name evidence="1" type="ORF">BOKJ2_LOCUS14054</name>
</gene>
<name>A0A811LKX9_9BILA</name>
<evidence type="ECO:0000313" key="1">
    <source>
        <dbReference type="EMBL" id="CAD5230275.1"/>
    </source>
</evidence>
<keyword evidence="2" id="KW-1185">Reference proteome</keyword>
<comment type="caution">
    <text evidence="1">The sequence shown here is derived from an EMBL/GenBank/DDBJ whole genome shotgun (WGS) entry which is preliminary data.</text>
</comment>
<evidence type="ECO:0000313" key="2">
    <source>
        <dbReference type="Proteomes" id="UP000614601"/>
    </source>
</evidence>
<dbReference type="AlphaFoldDB" id="A0A811LKX9"/>
<dbReference type="EMBL" id="CAJFCW020000006">
    <property type="protein sequence ID" value="CAG9127664.1"/>
    <property type="molecule type" value="Genomic_DNA"/>
</dbReference>
<reference evidence="1" key="1">
    <citation type="submission" date="2020-09" db="EMBL/GenBank/DDBJ databases">
        <authorList>
            <person name="Kikuchi T."/>
        </authorList>
    </citation>
    <scope>NUCLEOTIDE SEQUENCE</scope>
    <source>
        <strain evidence="1">SH1</strain>
    </source>
</reference>
<dbReference type="Proteomes" id="UP000614601">
    <property type="component" value="Unassembled WGS sequence"/>
</dbReference>